<feature type="transmembrane region" description="Helical" evidence="1">
    <location>
        <begin position="179"/>
        <end position="202"/>
    </location>
</feature>
<keyword evidence="1" id="KW-0472">Membrane</keyword>
<evidence type="ECO:0000313" key="3">
    <source>
        <dbReference type="Proteomes" id="UP000006315"/>
    </source>
</evidence>
<dbReference type="RefSeq" id="WP_003333267.1">
    <property type="nucleotide sequence ID" value="NZ_AJLR01000152.1"/>
</dbReference>
<proteinExistence type="predicted"/>
<organism evidence="2 3">
    <name type="scientific">Schinkia azotoformans LMG 9581</name>
    <dbReference type="NCBI Taxonomy" id="1131731"/>
    <lineage>
        <taxon>Bacteria</taxon>
        <taxon>Bacillati</taxon>
        <taxon>Bacillota</taxon>
        <taxon>Bacilli</taxon>
        <taxon>Bacillales</taxon>
        <taxon>Bacillaceae</taxon>
        <taxon>Calidifontibacillus/Schinkia group</taxon>
        <taxon>Schinkia</taxon>
    </lineage>
</organism>
<dbReference type="AlphaFoldDB" id="K6BV05"/>
<feature type="transmembrane region" description="Helical" evidence="1">
    <location>
        <begin position="7"/>
        <end position="24"/>
    </location>
</feature>
<evidence type="ECO:0000313" key="2">
    <source>
        <dbReference type="EMBL" id="EKN62760.1"/>
    </source>
</evidence>
<sequence length="425" mass="49763">MKKINEFVLFVFFKVIYDFIYIFITTDIFDYMNSILVFNIYRYIINWIVFLLLLISILYFLKDNIMSFVLKSLFIFSAIPTISLYGLKEMNNEAFFLMTLYWGVMICSFALIQNLKIYNENKKSKDWYNNFRYTNILFVGSIIMTIFLWGFYGDFRILISFSNVYDYRLALREVQIPSFLRYAMLWLGNVFLPYCFTIFLLYKKVGRAIITFSGGVMLFSINGLKSWLIVYFLIACIFFIYKKGYRLNRYTGVLSLLVIMYGLIAIIMYMVGGSISLVAMYHRVFSVPAEINYNYFTFFSNNEALLLRESILRHIASSPYAIGSSFIIGDLFGGNSTTNANNGMFGDAYANFKTIGILIYPIVLSVIFKILDSFTRDRDTRVVISILLILIWNLINASFFMWLLSGGVVIFLLLFYFDRKRNLIQ</sequence>
<feature type="transmembrane region" description="Helical" evidence="1">
    <location>
        <begin position="133"/>
        <end position="152"/>
    </location>
</feature>
<keyword evidence="3" id="KW-1185">Reference proteome</keyword>
<protein>
    <recommendedName>
        <fullName evidence="4">O-antigen polymerase</fullName>
    </recommendedName>
</protein>
<feature type="transmembrane region" description="Helical" evidence="1">
    <location>
        <begin position="354"/>
        <end position="371"/>
    </location>
</feature>
<keyword evidence="1" id="KW-0812">Transmembrane</keyword>
<gene>
    <name evidence="2" type="ORF">BAZO_20123</name>
</gene>
<evidence type="ECO:0008006" key="4">
    <source>
        <dbReference type="Google" id="ProtNLM"/>
    </source>
</evidence>
<feature type="transmembrane region" description="Helical" evidence="1">
    <location>
        <begin position="253"/>
        <end position="281"/>
    </location>
</feature>
<reference evidence="2 3" key="1">
    <citation type="journal article" date="2012" name="Front. Microbiol.">
        <title>Redundancy and modularity in membrane-associated dissimilatory nitrate reduction in Bacillus.</title>
        <authorList>
            <person name="Heylen K."/>
            <person name="Keltjens J."/>
        </authorList>
    </citation>
    <scope>NUCLEOTIDE SEQUENCE [LARGE SCALE GENOMIC DNA]</scope>
    <source>
        <strain evidence="2 3">LMG 9581</strain>
    </source>
</reference>
<dbReference type="PATRIC" id="fig|1131731.3.peg.4104"/>
<keyword evidence="1" id="KW-1133">Transmembrane helix</keyword>
<evidence type="ECO:0000256" key="1">
    <source>
        <dbReference type="SAM" id="Phobius"/>
    </source>
</evidence>
<feature type="transmembrane region" description="Helical" evidence="1">
    <location>
        <begin position="94"/>
        <end position="112"/>
    </location>
</feature>
<dbReference type="Proteomes" id="UP000006315">
    <property type="component" value="Unassembled WGS sequence"/>
</dbReference>
<comment type="caution">
    <text evidence="2">The sequence shown here is derived from an EMBL/GenBank/DDBJ whole genome shotgun (WGS) entry which is preliminary data.</text>
</comment>
<feature type="transmembrane region" description="Helical" evidence="1">
    <location>
        <begin position="68"/>
        <end position="88"/>
    </location>
</feature>
<dbReference type="STRING" id="1131731.BAZO_20123"/>
<feature type="transmembrane region" description="Helical" evidence="1">
    <location>
        <begin position="214"/>
        <end position="241"/>
    </location>
</feature>
<feature type="transmembrane region" description="Helical" evidence="1">
    <location>
        <begin position="44"/>
        <end position="61"/>
    </location>
</feature>
<feature type="transmembrane region" description="Helical" evidence="1">
    <location>
        <begin position="383"/>
        <end position="416"/>
    </location>
</feature>
<name>K6BV05_SCHAZ</name>
<accession>K6BV05</accession>
<dbReference type="EMBL" id="AJLR01000152">
    <property type="protein sequence ID" value="EKN62760.1"/>
    <property type="molecule type" value="Genomic_DNA"/>
</dbReference>